<proteinExistence type="predicted"/>
<dbReference type="AlphaFoldDB" id="A0A2H0N8C1"/>
<organism evidence="1 2">
    <name type="scientific">Candidatus Liptonbacteria bacterium CG11_big_fil_rev_8_21_14_0_20_35_14</name>
    <dbReference type="NCBI Taxonomy" id="1974634"/>
    <lineage>
        <taxon>Bacteria</taxon>
        <taxon>Candidatus Liptoniibacteriota</taxon>
    </lineage>
</organism>
<evidence type="ECO:0000313" key="1">
    <source>
        <dbReference type="EMBL" id="PIR05151.1"/>
    </source>
</evidence>
<comment type="caution">
    <text evidence="1">The sequence shown here is derived from an EMBL/GenBank/DDBJ whole genome shotgun (WGS) entry which is preliminary data.</text>
</comment>
<protein>
    <submittedName>
        <fullName evidence="1">Uncharacterized protein</fullName>
    </submittedName>
</protein>
<reference evidence="1 2" key="1">
    <citation type="submission" date="2017-09" db="EMBL/GenBank/DDBJ databases">
        <title>Depth-based differentiation of microbial function through sediment-hosted aquifers and enrichment of novel symbionts in the deep terrestrial subsurface.</title>
        <authorList>
            <person name="Probst A.J."/>
            <person name="Ladd B."/>
            <person name="Jarett J.K."/>
            <person name="Geller-Mcgrath D.E."/>
            <person name="Sieber C.M."/>
            <person name="Emerson J.B."/>
            <person name="Anantharaman K."/>
            <person name="Thomas B.C."/>
            <person name="Malmstrom R."/>
            <person name="Stieglmeier M."/>
            <person name="Klingl A."/>
            <person name="Woyke T."/>
            <person name="Ryan C.M."/>
            <person name="Banfield J.F."/>
        </authorList>
    </citation>
    <scope>NUCLEOTIDE SEQUENCE [LARGE SCALE GENOMIC DNA]</scope>
    <source>
        <strain evidence="1">CG11_big_fil_rev_8_21_14_0_20_35_14</strain>
    </source>
</reference>
<accession>A0A2H0N8C1</accession>
<gene>
    <name evidence="1" type="ORF">COV57_00710</name>
</gene>
<sequence>MKLPIVNDYLAKLAKDFHHDISKSKNNDDIFVNLELLEEFVHRVPKNVLSIIKMIIKSKKPLQAKPLEKFGTEQFYGKSHDDLIEICITLLDRIRYFETKDAFNIAIFLSHFDNQVISKKAMDMLEHIAKYNYFYLRKDLYTQNMILCEMEKWNRKTLLDNKDIIFKITKELLEPSFGGESSDYNSITFHTGPLIVSDILKDIRRRTIKLLQKIYGGRLENYPTVH</sequence>
<dbReference type="Proteomes" id="UP000229893">
    <property type="component" value="Unassembled WGS sequence"/>
</dbReference>
<evidence type="ECO:0000313" key="2">
    <source>
        <dbReference type="Proteomes" id="UP000229893"/>
    </source>
</evidence>
<dbReference type="EMBL" id="PCWO01000009">
    <property type="protein sequence ID" value="PIR05151.1"/>
    <property type="molecule type" value="Genomic_DNA"/>
</dbReference>
<name>A0A2H0N8C1_9BACT</name>